<protein>
    <submittedName>
        <fullName evidence="2">Uncharacterized protein</fullName>
    </submittedName>
</protein>
<feature type="compositionally biased region" description="Polar residues" evidence="1">
    <location>
        <begin position="1"/>
        <end position="18"/>
    </location>
</feature>
<dbReference type="InParanoid" id="A0A0C2ZAZ6"/>
<dbReference type="EMBL" id="KN822556">
    <property type="protein sequence ID" value="KIM50252.1"/>
    <property type="molecule type" value="Genomic_DNA"/>
</dbReference>
<organism evidence="2 3">
    <name type="scientific">Scleroderma citrinum Foug A</name>
    <dbReference type="NCBI Taxonomy" id="1036808"/>
    <lineage>
        <taxon>Eukaryota</taxon>
        <taxon>Fungi</taxon>
        <taxon>Dikarya</taxon>
        <taxon>Basidiomycota</taxon>
        <taxon>Agaricomycotina</taxon>
        <taxon>Agaricomycetes</taxon>
        <taxon>Agaricomycetidae</taxon>
        <taxon>Boletales</taxon>
        <taxon>Sclerodermatineae</taxon>
        <taxon>Sclerodermataceae</taxon>
        <taxon>Scleroderma</taxon>
    </lineage>
</organism>
<evidence type="ECO:0000256" key="1">
    <source>
        <dbReference type="SAM" id="MobiDB-lite"/>
    </source>
</evidence>
<name>A0A0C2ZAZ6_9AGAM</name>
<dbReference type="AlphaFoldDB" id="A0A0C2ZAZ6"/>
<evidence type="ECO:0000313" key="3">
    <source>
        <dbReference type="Proteomes" id="UP000053989"/>
    </source>
</evidence>
<accession>A0A0C2ZAZ6</accession>
<sequence>MSTKVEPTVSSMHNTTTFLSSPSASSSNSLALLSSPSSWQTFRHHSNVGNNTLPLTPATSPASAGALLHDFLVQTPPVSPAQTGSPTTTIAVRQMTSFHSTPMSYALYHTDPQYNEALASLVDECFLYQYLSIFYNILVKTNSKAHFYCVIRGKHISIFNGW</sequence>
<dbReference type="OrthoDB" id="2688889at2759"/>
<dbReference type="Proteomes" id="UP000053989">
    <property type="component" value="Unassembled WGS sequence"/>
</dbReference>
<gene>
    <name evidence="2" type="ORF">SCLCIDRAFT_34474</name>
</gene>
<dbReference type="HOGENOM" id="CLU_1636400_0_0_1"/>
<reference evidence="2 3" key="1">
    <citation type="submission" date="2014-04" db="EMBL/GenBank/DDBJ databases">
        <authorList>
            <consortium name="DOE Joint Genome Institute"/>
            <person name="Kuo A."/>
            <person name="Kohler A."/>
            <person name="Nagy L.G."/>
            <person name="Floudas D."/>
            <person name="Copeland A."/>
            <person name="Barry K.W."/>
            <person name="Cichocki N."/>
            <person name="Veneault-Fourrey C."/>
            <person name="LaButti K."/>
            <person name="Lindquist E.A."/>
            <person name="Lipzen A."/>
            <person name="Lundell T."/>
            <person name="Morin E."/>
            <person name="Murat C."/>
            <person name="Sun H."/>
            <person name="Tunlid A."/>
            <person name="Henrissat B."/>
            <person name="Grigoriev I.V."/>
            <person name="Hibbett D.S."/>
            <person name="Martin F."/>
            <person name="Nordberg H.P."/>
            <person name="Cantor M.N."/>
            <person name="Hua S.X."/>
        </authorList>
    </citation>
    <scope>NUCLEOTIDE SEQUENCE [LARGE SCALE GENOMIC DNA]</scope>
    <source>
        <strain evidence="2 3">Foug A</strain>
    </source>
</reference>
<evidence type="ECO:0000313" key="2">
    <source>
        <dbReference type="EMBL" id="KIM50252.1"/>
    </source>
</evidence>
<feature type="region of interest" description="Disordered" evidence="1">
    <location>
        <begin position="1"/>
        <end position="26"/>
    </location>
</feature>
<reference evidence="3" key="2">
    <citation type="submission" date="2015-01" db="EMBL/GenBank/DDBJ databases">
        <title>Evolutionary Origins and Diversification of the Mycorrhizal Mutualists.</title>
        <authorList>
            <consortium name="DOE Joint Genome Institute"/>
            <consortium name="Mycorrhizal Genomics Consortium"/>
            <person name="Kohler A."/>
            <person name="Kuo A."/>
            <person name="Nagy L.G."/>
            <person name="Floudas D."/>
            <person name="Copeland A."/>
            <person name="Barry K.W."/>
            <person name="Cichocki N."/>
            <person name="Veneault-Fourrey C."/>
            <person name="LaButti K."/>
            <person name="Lindquist E.A."/>
            <person name="Lipzen A."/>
            <person name="Lundell T."/>
            <person name="Morin E."/>
            <person name="Murat C."/>
            <person name="Riley R."/>
            <person name="Ohm R."/>
            <person name="Sun H."/>
            <person name="Tunlid A."/>
            <person name="Henrissat B."/>
            <person name="Grigoriev I.V."/>
            <person name="Hibbett D.S."/>
            <person name="Martin F."/>
        </authorList>
    </citation>
    <scope>NUCLEOTIDE SEQUENCE [LARGE SCALE GENOMIC DNA]</scope>
    <source>
        <strain evidence="3">Foug A</strain>
    </source>
</reference>
<keyword evidence="3" id="KW-1185">Reference proteome</keyword>
<proteinExistence type="predicted"/>